<dbReference type="Proteomes" id="UP000673691">
    <property type="component" value="Unassembled WGS sequence"/>
</dbReference>
<feature type="compositionally biased region" description="Basic residues" evidence="1">
    <location>
        <begin position="13"/>
        <end position="24"/>
    </location>
</feature>
<proteinExistence type="predicted"/>
<evidence type="ECO:0000313" key="3">
    <source>
        <dbReference type="Proteomes" id="UP000673691"/>
    </source>
</evidence>
<dbReference type="AlphaFoldDB" id="A0A8H8DIV6"/>
<gene>
    <name evidence="2" type="ORF">BJ554DRAFT_121</name>
</gene>
<accession>A0A8H8DIV6</accession>
<feature type="compositionally biased region" description="Basic and acidic residues" evidence="1">
    <location>
        <begin position="75"/>
        <end position="86"/>
    </location>
</feature>
<evidence type="ECO:0000313" key="2">
    <source>
        <dbReference type="EMBL" id="KAG5459472.1"/>
    </source>
</evidence>
<name>A0A8H8DIV6_9FUNG</name>
<feature type="region of interest" description="Disordered" evidence="1">
    <location>
        <begin position="1"/>
        <end position="113"/>
    </location>
</feature>
<sequence>MAQLPRKSTPRPAGKRRQHGHQQRARQLPQLQKKKKKKKNNARPGAQSAAAEPVNQAAALSDKPPRNAVPALAGTRRDQGEAERRAVCPASDGASEKKEKADKRRKLSTKAGGRGQVFADSAESLLRFAATAARAEEKRLESKLERLVRALGLLFRGRWRRAENLAAAYSLPLLVSDAVWDRDCRAGET</sequence>
<protein>
    <submittedName>
        <fullName evidence="2">Uncharacterized protein</fullName>
    </submittedName>
</protein>
<organism evidence="2 3">
    <name type="scientific">Olpidium bornovanus</name>
    <dbReference type="NCBI Taxonomy" id="278681"/>
    <lineage>
        <taxon>Eukaryota</taxon>
        <taxon>Fungi</taxon>
        <taxon>Fungi incertae sedis</taxon>
        <taxon>Olpidiomycota</taxon>
        <taxon>Olpidiomycotina</taxon>
        <taxon>Olpidiomycetes</taxon>
        <taxon>Olpidiales</taxon>
        <taxon>Olpidiaceae</taxon>
        <taxon>Olpidium</taxon>
    </lineage>
</organism>
<dbReference type="EMBL" id="JAEFCI010006790">
    <property type="protein sequence ID" value="KAG5459472.1"/>
    <property type="molecule type" value="Genomic_DNA"/>
</dbReference>
<keyword evidence="3" id="KW-1185">Reference proteome</keyword>
<feature type="compositionally biased region" description="Basic residues" evidence="1">
    <location>
        <begin position="32"/>
        <end position="41"/>
    </location>
</feature>
<reference evidence="2 3" key="1">
    <citation type="journal article" name="Sci. Rep.">
        <title>Genome-scale phylogenetic analyses confirm Olpidium as the closest living zoosporic fungus to the non-flagellated, terrestrial fungi.</title>
        <authorList>
            <person name="Chang Y."/>
            <person name="Rochon D."/>
            <person name="Sekimoto S."/>
            <person name="Wang Y."/>
            <person name="Chovatia M."/>
            <person name="Sandor L."/>
            <person name="Salamov A."/>
            <person name="Grigoriev I.V."/>
            <person name="Stajich J.E."/>
            <person name="Spatafora J.W."/>
        </authorList>
    </citation>
    <scope>NUCLEOTIDE SEQUENCE [LARGE SCALE GENOMIC DNA]</scope>
    <source>
        <strain evidence="2">S191</strain>
    </source>
</reference>
<evidence type="ECO:0000256" key="1">
    <source>
        <dbReference type="SAM" id="MobiDB-lite"/>
    </source>
</evidence>
<comment type="caution">
    <text evidence="2">The sequence shown here is derived from an EMBL/GenBank/DDBJ whole genome shotgun (WGS) entry which is preliminary data.</text>
</comment>